<evidence type="ECO:0008006" key="3">
    <source>
        <dbReference type="Google" id="ProtNLM"/>
    </source>
</evidence>
<dbReference type="EMBL" id="JAHLQI010000007">
    <property type="protein sequence ID" value="MBU5491251.1"/>
    <property type="molecule type" value="Genomic_DNA"/>
</dbReference>
<evidence type="ECO:0000313" key="2">
    <source>
        <dbReference type="Proteomes" id="UP000783588"/>
    </source>
</evidence>
<comment type="caution">
    <text evidence="1">The sequence shown here is derived from an EMBL/GenBank/DDBJ whole genome shotgun (WGS) entry which is preliminary data.</text>
</comment>
<protein>
    <recommendedName>
        <fullName evidence="3">DUF2187 domain-containing protein</fullName>
    </recommendedName>
</protein>
<sequence>MFKIGDIVRIKKILQDVLCNDIAYPVNTVGVVCSRALSGEESAYEVIALNECVRFSHTGATLILDVKGKDGFLYEECELEKVSLTDMKVVLEFSKDEKTYIKWS</sequence>
<proteinExistence type="predicted"/>
<reference evidence="1 2" key="1">
    <citation type="submission" date="2021-06" db="EMBL/GenBank/DDBJ databases">
        <authorList>
            <person name="Sun Q."/>
            <person name="Li D."/>
        </authorList>
    </citation>
    <scope>NUCLEOTIDE SEQUENCE [LARGE SCALE GENOMIC DNA]</scope>
    <source>
        <strain evidence="1 2">MSJd-7</strain>
    </source>
</reference>
<name>A0ABS6EU82_9FIRM</name>
<gene>
    <name evidence="1" type="ORF">KQI75_11600</name>
</gene>
<keyword evidence="2" id="KW-1185">Reference proteome</keyword>
<dbReference type="RefSeq" id="WP_216470965.1">
    <property type="nucleotide sequence ID" value="NZ_JAHLQI010000007.1"/>
</dbReference>
<accession>A0ABS6EU82</accession>
<evidence type="ECO:0000313" key="1">
    <source>
        <dbReference type="EMBL" id="MBU5491251.1"/>
    </source>
</evidence>
<organism evidence="1 2">
    <name type="scientific">Butyricicoccus intestinisimiae</name>
    <dbReference type="NCBI Taxonomy" id="2841509"/>
    <lineage>
        <taxon>Bacteria</taxon>
        <taxon>Bacillati</taxon>
        <taxon>Bacillota</taxon>
        <taxon>Clostridia</taxon>
        <taxon>Eubacteriales</taxon>
        <taxon>Butyricicoccaceae</taxon>
        <taxon>Butyricicoccus</taxon>
    </lineage>
</organism>
<dbReference type="Proteomes" id="UP000783588">
    <property type="component" value="Unassembled WGS sequence"/>
</dbReference>